<protein>
    <submittedName>
        <fullName evidence="1">Uncharacterized protein</fullName>
    </submittedName>
</protein>
<dbReference type="Proteomes" id="UP000276133">
    <property type="component" value="Unassembled WGS sequence"/>
</dbReference>
<dbReference type="AlphaFoldDB" id="A0A3M7PAQ1"/>
<gene>
    <name evidence="1" type="ORF">BpHYR1_001670</name>
</gene>
<proteinExistence type="predicted"/>
<evidence type="ECO:0000313" key="2">
    <source>
        <dbReference type="Proteomes" id="UP000276133"/>
    </source>
</evidence>
<comment type="caution">
    <text evidence="1">The sequence shown here is derived from an EMBL/GenBank/DDBJ whole genome shotgun (WGS) entry which is preliminary data.</text>
</comment>
<organism evidence="1 2">
    <name type="scientific">Brachionus plicatilis</name>
    <name type="common">Marine rotifer</name>
    <name type="synonym">Brachionus muelleri</name>
    <dbReference type="NCBI Taxonomy" id="10195"/>
    <lineage>
        <taxon>Eukaryota</taxon>
        <taxon>Metazoa</taxon>
        <taxon>Spiralia</taxon>
        <taxon>Gnathifera</taxon>
        <taxon>Rotifera</taxon>
        <taxon>Eurotatoria</taxon>
        <taxon>Monogononta</taxon>
        <taxon>Pseudotrocha</taxon>
        <taxon>Ploima</taxon>
        <taxon>Brachionidae</taxon>
        <taxon>Brachionus</taxon>
    </lineage>
</organism>
<accession>A0A3M7PAQ1</accession>
<evidence type="ECO:0000313" key="1">
    <source>
        <dbReference type="EMBL" id="RMZ95840.1"/>
    </source>
</evidence>
<reference evidence="1 2" key="1">
    <citation type="journal article" date="2018" name="Sci. Rep.">
        <title>Genomic signatures of local adaptation to the degree of environmental predictability in rotifers.</title>
        <authorList>
            <person name="Franch-Gras L."/>
            <person name="Hahn C."/>
            <person name="Garcia-Roger E.M."/>
            <person name="Carmona M.J."/>
            <person name="Serra M."/>
            <person name="Gomez A."/>
        </authorList>
    </citation>
    <scope>NUCLEOTIDE SEQUENCE [LARGE SCALE GENOMIC DNA]</scope>
    <source>
        <strain evidence="1">HYR1</strain>
    </source>
</reference>
<name>A0A3M7PAQ1_BRAPC</name>
<dbReference type="EMBL" id="REGN01012330">
    <property type="protein sequence ID" value="RMZ95840.1"/>
    <property type="molecule type" value="Genomic_DNA"/>
</dbReference>
<keyword evidence="2" id="KW-1185">Reference proteome</keyword>
<sequence>MSKFSKKLVCVKSLTSRRFNYILKDEDLRIIVMRSIPSRLKIDLFSRLRAEKSNLKNIKQFKYKLKKKKY</sequence>